<evidence type="ECO:0000313" key="2">
    <source>
        <dbReference type="Proteomes" id="UP000001025"/>
    </source>
</evidence>
<protein>
    <submittedName>
        <fullName evidence="1">Uncharacterized protein</fullName>
    </submittedName>
</protein>
<gene>
    <name evidence="1" type="ordered locus">RB1040</name>
</gene>
<accession>Q7UXX5</accession>
<dbReference type="InParanoid" id="Q7UXX5"/>
<sequence>MMKLQSDHASQRRVNSIVPDNSWIGSRRGRLFPARIAAIADLVPIASPLFSPSELPPTDRADLRRKVPFRIAMCGHEFELRWSAITHISKRHSQPMAARFQEH</sequence>
<proteinExistence type="predicted"/>
<reference evidence="1 2" key="1">
    <citation type="journal article" date="2003" name="Proc. Natl. Acad. Sci. U.S.A.">
        <title>Complete genome sequence of the marine planctomycete Pirellula sp. strain 1.</title>
        <authorList>
            <person name="Gloeckner F.O."/>
            <person name="Kube M."/>
            <person name="Bauer M."/>
            <person name="Teeling H."/>
            <person name="Lombardot T."/>
            <person name="Ludwig W."/>
            <person name="Gade D."/>
            <person name="Beck A."/>
            <person name="Borzym K."/>
            <person name="Heitmann K."/>
            <person name="Rabus R."/>
            <person name="Schlesner H."/>
            <person name="Amann R."/>
            <person name="Reinhardt R."/>
        </authorList>
    </citation>
    <scope>NUCLEOTIDE SEQUENCE [LARGE SCALE GENOMIC DNA]</scope>
    <source>
        <strain evidence="2">DSM 10527 / NCIMB 13988 / SH1</strain>
    </source>
</reference>
<name>Q7UXX5_RHOBA</name>
<dbReference type="EnsemblBacteria" id="CAD71876">
    <property type="protein sequence ID" value="CAD71876"/>
    <property type="gene ID" value="RB1040"/>
</dbReference>
<evidence type="ECO:0000313" key="1">
    <source>
        <dbReference type="EMBL" id="CAD71876.1"/>
    </source>
</evidence>
<organism evidence="1 2">
    <name type="scientific">Rhodopirellula baltica (strain DSM 10527 / NCIMB 13988 / SH1)</name>
    <dbReference type="NCBI Taxonomy" id="243090"/>
    <lineage>
        <taxon>Bacteria</taxon>
        <taxon>Pseudomonadati</taxon>
        <taxon>Planctomycetota</taxon>
        <taxon>Planctomycetia</taxon>
        <taxon>Pirellulales</taxon>
        <taxon>Pirellulaceae</taxon>
        <taxon>Rhodopirellula</taxon>
    </lineage>
</organism>
<dbReference type="AlphaFoldDB" id="Q7UXX5"/>
<dbReference type="HOGENOM" id="CLU_2261588_0_0_0"/>
<keyword evidence="2" id="KW-1185">Reference proteome</keyword>
<dbReference type="EMBL" id="BX294134">
    <property type="protein sequence ID" value="CAD71876.1"/>
    <property type="molecule type" value="Genomic_DNA"/>
</dbReference>
<dbReference type="KEGG" id="rba:RB1040"/>
<dbReference type="STRING" id="243090.RB1040"/>
<dbReference type="Proteomes" id="UP000001025">
    <property type="component" value="Chromosome"/>
</dbReference>